<keyword evidence="2 5" id="KW-0808">Transferase</keyword>
<sequence>MPKISVIVPVYNVEKYLRKCIESILNQTFREFELILVDDGSTDSSGKICDEYALKDSRIKVIHKENGGASSARNAGLDVAKGEYIGFVDSDDWIEMDMYGELYRLIKENNTDISVCGINNIKDIKYKNENLKEKIQIIKKEGEEFKKNRYGEYYLGVSVWNKLYRKEVIEDIRFLKDRIYEDLPFGIEVFAKIKSYVYTSKKLYNYFQLNESTTRSKISLKHLSILKNTLYCYEKVSEEYKQMFLNNIVGNCIYICVVVVNEKSILENKNLLKGMKEILVSNKNLIKKIEYKNFKEKLQFEVIKMSPVLFCKLYTFGKKIKKIFRS</sequence>
<evidence type="ECO:0000256" key="1">
    <source>
        <dbReference type="ARBA" id="ARBA00022676"/>
    </source>
</evidence>
<accession>A0A9E2NWS9</accession>
<evidence type="ECO:0000259" key="4">
    <source>
        <dbReference type="Pfam" id="PF00535"/>
    </source>
</evidence>
<keyword evidence="3" id="KW-0175">Coiled coil</keyword>
<evidence type="ECO:0000256" key="3">
    <source>
        <dbReference type="SAM" id="Coils"/>
    </source>
</evidence>
<protein>
    <submittedName>
        <fullName evidence="5">Glycosyltransferase</fullName>
        <ecNumber evidence="5">2.4.-.-</ecNumber>
    </submittedName>
</protein>
<dbReference type="GO" id="GO:0016757">
    <property type="term" value="F:glycosyltransferase activity"/>
    <property type="evidence" value="ECO:0007669"/>
    <property type="project" value="UniProtKB-KW"/>
</dbReference>
<dbReference type="Gene3D" id="3.90.550.10">
    <property type="entry name" value="Spore Coat Polysaccharide Biosynthesis Protein SpsA, Chain A"/>
    <property type="match status" value="1"/>
</dbReference>
<evidence type="ECO:0000313" key="6">
    <source>
        <dbReference type="Proteomes" id="UP000724657"/>
    </source>
</evidence>
<dbReference type="InterPro" id="IPR029044">
    <property type="entry name" value="Nucleotide-diphossugar_trans"/>
</dbReference>
<dbReference type="AlphaFoldDB" id="A0A9E2NWS9"/>
<reference evidence="5" key="1">
    <citation type="journal article" date="2021" name="PeerJ">
        <title>Extensive microbial diversity within the chicken gut microbiome revealed by metagenomics and culture.</title>
        <authorList>
            <person name="Gilroy R."/>
            <person name="Ravi A."/>
            <person name="Getino M."/>
            <person name="Pursley I."/>
            <person name="Horton D.L."/>
            <person name="Alikhan N.F."/>
            <person name="Baker D."/>
            <person name="Gharbi K."/>
            <person name="Hall N."/>
            <person name="Watson M."/>
            <person name="Adriaenssens E.M."/>
            <person name="Foster-Nyarko E."/>
            <person name="Jarju S."/>
            <person name="Secka A."/>
            <person name="Antonio M."/>
            <person name="Oren A."/>
            <person name="Chaudhuri R.R."/>
            <person name="La Ragione R."/>
            <person name="Hildebrand F."/>
            <person name="Pallen M.J."/>
        </authorList>
    </citation>
    <scope>NUCLEOTIDE SEQUENCE</scope>
    <source>
        <strain evidence="5">A6-441</strain>
    </source>
</reference>
<dbReference type="Pfam" id="PF00535">
    <property type="entry name" value="Glycos_transf_2"/>
    <property type="match status" value="1"/>
</dbReference>
<comment type="caution">
    <text evidence="5">The sequence shown here is derived from an EMBL/GenBank/DDBJ whole genome shotgun (WGS) entry which is preliminary data.</text>
</comment>
<dbReference type="EC" id="2.4.-.-" evidence="5"/>
<dbReference type="PANTHER" id="PTHR22916">
    <property type="entry name" value="GLYCOSYLTRANSFERASE"/>
    <property type="match status" value="1"/>
</dbReference>
<evidence type="ECO:0000256" key="2">
    <source>
        <dbReference type="ARBA" id="ARBA00022679"/>
    </source>
</evidence>
<evidence type="ECO:0000313" key="5">
    <source>
        <dbReference type="EMBL" id="MBU3841900.1"/>
    </source>
</evidence>
<keyword evidence="1 5" id="KW-0328">Glycosyltransferase</keyword>
<feature type="domain" description="Glycosyltransferase 2-like" evidence="4">
    <location>
        <begin position="5"/>
        <end position="172"/>
    </location>
</feature>
<organism evidence="5 6">
    <name type="scientific">Candidatus Fusobacterium pullicola</name>
    <dbReference type="NCBI Taxonomy" id="2838601"/>
    <lineage>
        <taxon>Bacteria</taxon>
        <taxon>Fusobacteriati</taxon>
        <taxon>Fusobacteriota</taxon>
        <taxon>Fusobacteriia</taxon>
        <taxon>Fusobacteriales</taxon>
        <taxon>Fusobacteriaceae</taxon>
        <taxon>Fusobacterium</taxon>
    </lineage>
</organism>
<feature type="coiled-coil region" evidence="3">
    <location>
        <begin position="121"/>
        <end position="148"/>
    </location>
</feature>
<dbReference type="EMBL" id="JAHLFN010000020">
    <property type="protein sequence ID" value="MBU3841900.1"/>
    <property type="molecule type" value="Genomic_DNA"/>
</dbReference>
<dbReference type="Proteomes" id="UP000724657">
    <property type="component" value="Unassembled WGS sequence"/>
</dbReference>
<gene>
    <name evidence="5" type="ORF">IAA47_02775</name>
</gene>
<name>A0A9E2NWS9_9FUSO</name>
<dbReference type="PANTHER" id="PTHR22916:SF51">
    <property type="entry name" value="GLYCOSYLTRANSFERASE EPSH-RELATED"/>
    <property type="match status" value="1"/>
</dbReference>
<reference evidence="5" key="2">
    <citation type="submission" date="2021-04" db="EMBL/GenBank/DDBJ databases">
        <authorList>
            <person name="Gilroy R."/>
        </authorList>
    </citation>
    <scope>NUCLEOTIDE SEQUENCE</scope>
    <source>
        <strain evidence="5">A6-441</strain>
    </source>
</reference>
<dbReference type="CDD" id="cd00761">
    <property type="entry name" value="Glyco_tranf_GTA_type"/>
    <property type="match status" value="1"/>
</dbReference>
<proteinExistence type="predicted"/>
<dbReference type="InterPro" id="IPR001173">
    <property type="entry name" value="Glyco_trans_2-like"/>
</dbReference>
<dbReference type="SUPFAM" id="SSF53448">
    <property type="entry name" value="Nucleotide-diphospho-sugar transferases"/>
    <property type="match status" value="1"/>
</dbReference>